<evidence type="ECO:0000313" key="4">
    <source>
        <dbReference type="Proteomes" id="UP000807115"/>
    </source>
</evidence>
<dbReference type="PANTHER" id="PTHR31807:SF27">
    <property type="entry name" value="QWRF MOTIF-CONTAINING PROTEIN 7"/>
    <property type="match status" value="1"/>
</dbReference>
<protein>
    <submittedName>
        <fullName evidence="3">Uncharacterized protein</fullName>
    </submittedName>
</protein>
<feature type="compositionally biased region" description="Low complexity" evidence="2">
    <location>
        <begin position="10"/>
        <end position="40"/>
    </location>
</feature>
<evidence type="ECO:0000256" key="2">
    <source>
        <dbReference type="SAM" id="MobiDB-lite"/>
    </source>
</evidence>
<comment type="similarity">
    <text evidence="1">Belongs to the QWRF family.</text>
</comment>
<feature type="compositionally biased region" description="Polar residues" evidence="2">
    <location>
        <begin position="50"/>
        <end position="60"/>
    </location>
</feature>
<gene>
    <name evidence="3" type="ORF">BDA96_01G294400</name>
</gene>
<evidence type="ECO:0000256" key="1">
    <source>
        <dbReference type="ARBA" id="ARBA00010016"/>
    </source>
</evidence>
<feature type="compositionally biased region" description="Basic and acidic residues" evidence="2">
    <location>
        <begin position="162"/>
        <end position="177"/>
    </location>
</feature>
<feature type="region of interest" description="Disordered" evidence="2">
    <location>
        <begin position="1"/>
        <end position="177"/>
    </location>
</feature>
<name>A0A921S1I8_SORBI</name>
<dbReference type="Proteomes" id="UP000807115">
    <property type="component" value="Chromosome 1"/>
</dbReference>
<reference evidence="3" key="1">
    <citation type="journal article" date="2019" name="BMC Genomics">
        <title>A new reference genome for Sorghum bicolor reveals high levels of sequence similarity between sweet and grain genotypes: implications for the genetics of sugar metabolism.</title>
        <authorList>
            <person name="Cooper E.A."/>
            <person name="Brenton Z.W."/>
            <person name="Flinn B.S."/>
            <person name="Jenkins J."/>
            <person name="Shu S."/>
            <person name="Flowers D."/>
            <person name="Luo F."/>
            <person name="Wang Y."/>
            <person name="Xia P."/>
            <person name="Barry K."/>
            <person name="Daum C."/>
            <person name="Lipzen A."/>
            <person name="Yoshinaga Y."/>
            <person name="Schmutz J."/>
            <person name="Saski C."/>
            <person name="Vermerris W."/>
            <person name="Kresovich S."/>
        </authorList>
    </citation>
    <scope>NUCLEOTIDE SEQUENCE</scope>
</reference>
<dbReference type="PANTHER" id="PTHR31807">
    <property type="entry name" value="AUGMIN FAMILY MEMBER"/>
    <property type="match status" value="1"/>
</dbReference>
<reference evidence="3" key="2">
    <citation type="submission" date="2020-10" db="EMBL/GenBank/DDBJ databases">
        <authorList>
            <person name="Cooper E.A."/>
            <person name="Brenton Z.W."/>
            <person name="Flinn B.S."/>
            <person name="Jenkins J."/>
            <person name="Shu S."/>
            <person name="Flowers D."/>
            <person name="Luo F."/>
            <person name="Wang Y."/>
            <person name="Xia P."/>
            <person name="Barry K."/>
            <person name="Daum C."/>
            <person name="Lipzen A."/>
            <person name="Yoshinaga Y."/>
            <person name="Schmutz J."/>
            <person name="Saski C."/>
            <person name="Vermerris W."/>
            <person name="Kresovich S."/>
        </authorList>
    </citation>
    <scope>NUCLEOTIDE SEQUENCE</scope>
</reference>
<dbReference type="InterPro" id="IPR007573">
    <property type="entry name" value="QWRF"/>
</dbReference>
<dbReference type="Pfam" id="PF04484">
    <property type="entry name" value="QWRF"/>
    <property type="match status" value="1"/>
</dbReference>
<accession>A0A921S1I8</accession>
<feature type="compositionally biased region" description="Low complexity" evidence="2">
    <location>
        <begin position="141"/>
        <end position="156"/>
    </location>
</feature>
<comment type="caution">
    <text evidence="3">The sequence shown here is derived from an EMBL/GenBank/DDBJ whole genome shotgun (WGS) entry which is preliminary data.</text>
</comment>
<proteinExistence type="inferred from homology"/>
<sequence length="390" mass="41686">MESYGGGGTRTSASSRRPCTSASPRRPSTAAAASRAGSGAFAYDGMRATPLSTSTANFTRSLRKAVSFAHNHKKPPPSAADAPAPPPRRALSSKENSAASMTEALLMSPHRRSMPEPGAAASGPWEPTTRRRRSTGTVDEAAGSGKGSSSAAASGALLRETMSPRRKEEPEKDEATHRARMLTARLLQWRFANARMEKAMARATSAAENKLFYTWLRVAELRNIQAAKRIVAQRRRQKLKLARLLRPQLPLLASWEPLAKPHADATADLGRVLSAACTGVPLAAGARADDMDALHETMFSCVGTVNEIEAITATFYATAGATSGALEELARTIQQEMECLEEATRLSSIVTGLQMQEVSLRANLMQAKQRIGLGRGPAATPALATFGWCF</sequence>
<evidence type="ECO:0000313" key="3">
    <source>
        <dbReference type="EMBL" id="KAG0549903.1"/>
    </source>
</evidence>
<dbReference type="AlphaFoldDB" id="A0A921S1I8"/>
<dbReference type="EMBL" id="CM027680">
    <property type="protein sequence ID" value="KAG0549903.1"/>
    <property type="molecule type" value="Genomic_DNA"/>
</dbReference>
<organism evidence="3 4">
    <name type="scientific">Sorghum bicolor</name>
    <name type="common">Sorghum</name>
    <name type="synonym">Sorghum vulgare</name>
    <dbReference type="NCBI Taxonomy" id="4558"/>
    <lineage>
        <taxon>Eukaryota</taxon>
        <taxon>Viridiplantae</taxon>
        <taxon>Streptophyta</taxon>
        <taxon>Embryophyta</taxon>
        <taxon>Tracheophyta</taxon>
        <taxon>Spermatophyta</taxon>
        <taxon>Magnoliopsida</taxon>
        <taxon>Liliopsida</taxon>
        <taxon>Poales</taxon>
        <taxon>Poaceae</taxon>
        <taxon>PACMAD clade</taxon>
        <taxon>Panicoideae</taxon>
        <taxon>Andropogonodae</taxon>
        <taxon>Andropogoneae</taxon>
        <taxon>Sorghinae</taxon>
        <taxon>Sorghum</taxon>
    </lineage>
</organism>